<evidence type="ECO:0000259" key="14">
    <source>
        <dbReference type="Pfam" id="PF08628"/>
    </source>
</evidence>
<dbReference type="InterPro" id="IPR006519">
    <property type="entry name" value="Ribosomal_uL11_bac-typ"/>
</dbReference>
<keyword evidence="4 9" id="KW-0689">Ribosomal protein</keyword>
<dbReference type="GO" id="GO:0005840">
    <property type="term" value="C:ribosome"/>
    <property type="evidence" value="ECO:0007669"/>
    <property type="project" value="UniProtKB-KW"/>
</dbReference>
<feature type="compositionally biased region" description="Basic and acidic residues" evidence="10">
    <location>
        <begin position="674"/>
        <end position="708"/>
    </location>
</feature>
<feature type="domain" description="Large ribosomal subunit protein uL11 N-terminal" evidence="13">
    <location>
        <begin position="953"/>
        <end position="1011"/>
    </location>
</feature>
<dbReference type="InterPro" id="IPR013937">
    <property type="entry name" value="Sorting_nexin_C"/>
</dbReference>
<reference evidence="15" key="1">
    <citation type="submission" date="2023-07" db="EMBL/GenBank/DDBJ databases">
        <title>Chromosome-level Genome Assembly of Striped Snakehead (Channa striata).</title>
        <authorList>
            <person name="Liu H."/>
        </authorList>
    </citation>
    <scope>NUCLEOTIDE SEQUENCE</scope>
    <source>
        <strain evidence="15">Gz</strain>
        <tissue evidence="15">Muscle</tissue>
    </source>
</reference>
<feature type="compositionally biased region" description="Pro residues" evidence="10">
    <location>
        <begin position="785"/>
        <end position="796"/>
    </location>
</feature>
<feature type="domain" description="Large ribosomal subunit protein uL11 C-terminal" evidence="12">
    <location>
        <begin position="1017"/>
        <end position="1088"/>
    </location>
</feature>
<dbReference type="AlphaFoldDB" id="A0AA88N4R3"/>
<dbReference type="SUPFAM" id="SSF46906">
    <property type="entry name" value="Ribosomal protein L11, C-terminal domain"/>
    <property type="match status" value="1"/>
</dbReference>
<feature type="region of interest" description="Disordered" evidence="10">
    <location>
        <begin position="517"/>
        <end position="714"/>
    </location>
</feature>
<evidence type="ECO:0000259" key="13">
    <source>
        <dbReference type="Pfam" id="PF03946"/>
    </source>
</evidence>
<evidence type="ECO:0000313" key="15">
    <source>
        <dbReference type="EMBL" id="KAK2848983.1"/>
    </source>
</evidence>
<evidence type="ECO:0000256" key="4">
    <source>
        <dbReference type="ARBA" id="ARBA00022980"/>
    </source>
</evidence>
<name>A0AA88N4R3_CHASR</name>
<dbReference type="PANTHER" id="PTHR22775">
    <property type="entry name" value="SORTING NEXIN"/>
    <property type="match status" value="1"/>
</dbReference>
<feature type="region of interest" description="Disordered" evidence="10">
    <location>
        <begin position="335"/>
        <end position="364"/>
    </location>
</feature>
<keyword evidence="6 9" id="KW-0687">Ribonucleoprotein</keyword>
<dbReference type="Pfam" id="PF03946">
    <property type="entry name" value="Ribosomal_L11_N"/>
    <property type="match status" value="1"/>
</dbReference>
<feature type="compositionally biased region" description="Basic and acidic residues" evidence="10">
    <location>
        <begin position="797"/>
        <end position="807"/>
    </location>
</feature>
<dbReference type="CDD" id="cd00349">
    <property type="entry name" value="Ribosomal_L11"/>
    <property type="match status" value="1"/>
</dbReference>
<feature type="chain" id="PRO_5041650753" description="Large ribosomal subunit protein uL11m" evidence="11">
    <location>
        <begin position="22"/>
        <end position="1129"/>
    </location>
</feature>
<dbReference type="GO" id="GO:0005768">
    <property type="term" value="C:endosome"/>
    <property type="evidence" value="ECO:0007669"/>
    <property type="project" value="TreeGrafter"/>
</dbReference>
<feature type="compositionally biased region" description="Polar residues" evidence="10">
    <location>
        <begin position="545"/>
        <end position="559"/>
    </location>
</feature>
<dbReference type="SMART" id="SM00649">
    <property type="entry name" value="RL11"/>
    <property type="match status" value="1"/>
</dbReference>
<evidence type="ECO:0000313" key="16">
    <source>
        <dbReference type="Proteomes" id="UP001187415"/>
    </source>
</evidence>
<feature type="compositionally biased region" description="Basic residues" evidence="10">
    <location>
        <begin position="310"/>
        <end position="319"/>
    </location>
</feature>
<dbReference type="InterPro" id="IPR000911">
    <property type="entry name" value="Ribosomal_uL11"/>
</dbReference>
<keyword evidence="11" id="KW-0732">Signal</keyword>
<feature type="compositionally biased region" description="Polar residues" evidence="10">
    <location>
        <begin position="625"/>
        <end position="637"/>
    </location>
</feature>
<dbReference type="Pfam" id="PF00298">
    <property type="entry name" value="Ribosomal_L11"/>
    <property type="match status" value="1"/>
</dbReference>
<evidence type="ECO:0000256" key="8">
    <source>
        <dbReference type="ARBA" id="ARBA00041455"/>
    </source>
</evidence>
<dbReference type="GO" id="GO:0003735">
    <property type="term" value="F:structural constituent of ribosome"/>
    <property type="evidence" value="ECO:0007669"/>
    <property type="project" value="InterPro"/>
</dbReference>
<feature type="signal peptide" evidence="11">
    <location>
        <begin position="1"/>
        <end position="21"/>
    </location>
</feature>
<keyword evidence="16" id="KW-1185">Reference proteome</keyword>
<dbReference type="FunFam" id="1.10.10.250:FF:000004">
    <property type="entry name" value="39S ribosomal protein L11, mitochondrial"/>
    <property type="match status" value="1"/>
</dbReference>
<evidence type="ECO:0000256" key="1">
    <source>
        <dbReference type="ARBA" id="ARBA00004173"/>
    </source>
</evidence>
<dbReference type="FunFam" id="3.30.1550.10:FF:000003">
    <property type="entry name" value="39S ribosomal protein L11, mitochondrial"/>
    <property type="match status" value="1"/>
</dbReference>
<dbReference type="InterPro" id="IPR020784">
    <property type="entry name" value="Ribosomal_uL11_N"/>
</dbReference>
<dbReference type="EMBL" id="JAUPFM010000006">
    <property type="protein sequence ID" value="KAK2848983.1"/>
    <property type="molecule type" value="Genomic_DNA"/>
</dbReference>
<evidence type="ECO:0000256" key="9">
    <source>
        <dbReference type="RuleBase" id="RU003978"/>
    </source>
</evidence>
<keyword evidence="5" id="KW-0496">Mitochondrion</keyword>
<dbReference type="InterPro" id="IPR036871">
    <property type="entry name" value="PX_dom_sf"/>
</dbReference>
<dbReference type="InterPro" id="IPR020783">
    <property type="entry name" value="Ribosomal_uL11_C"/>
</dbReference>
<dbReference type="Gene3D" id="3.30.1520.10">
    <property type="entry name" value="Phox-like domain"/>
    <property type="match status" value="1"/>
</dbReference>
<evidence type="ECO:0000256" key="11">
    <source>
        <dbReference type="SAM" id="SignalP"/>
    </source>
</evidence>
<dbReference type="Gene3D" id="3.30.1550.10">
    <property type="entry name" value="Ribosomal protein L11/L12, N-terminal domain"/>
    <property type="match status" value="1"/>
</dbReference>
<gene>
    <name evidence="15" type="ORF">Q5P01_008817</name>
</gene>
<proteinExistence type="inferred from homology"/>
<dbReference type="NCBIfam" id="TIGR01632">
    <property type="entry name" value="L11_bact"/>
    <property type="match status" value="1"/>
</dbReference>
<evidence type="ECO:0000256" key="10">
    <source>
        <dbReference type="SAM" id="MobiDB-lite"/>
    </source>
</evidence>
<dbReference type="Gene3D" id="1.10.10.250">
    <property type="entry name" value="Ribosomal protein L11, C-terminal domain"/>
    <property type="match status" value="1"/>
</dbReference>
<feature type="region of interest" description="Disordered" evidence="10">
    <location>
        <begin position="308"/>
        <end position="327"/>
    </location>
</feature>
<dbReference type="GO" id="GO:0006412">
    <property type="term" value="P:translation"/>
    <property type="evidence" value="ECO:0007669"/>
    <property type="project" value="InterPro"/>
</dbReference>
<organism evidence="15 16">
    <name type="scientific">Channa striata</name>
    <name type="common">Snakehead murrel</name>
    <name type="synonym">Ophicephalus striatus</name>
    <dbReference type="NCBI Taxonomy" id="64152"/>
    <lineage>
        <taxon>Eukaryota</taxon>
        <taxon>Metazoa</taxon>
        <taxon>Chordata</taxon>
        <taxon>Craniata</taxon>
        <taxon>Vertebrata</taxon>
        <taxon>Euteleostomi</taxon>
        <taxon>Actinopterygii</taxon>
        <taxon>Neopterygii</taxon>
        <taxon>Teleostei</taxon>
        <taxon>Neoteleostei</taxon>
        <taxon>Acanthomorphata</taxon>
        <taxon>Anabantaria</taxon>
        <taxon>Anabantiformes</taxon>
        <taxon>Channoidei</taxon>
        <taxon>Channidae</taxon>
        <taxon>Channa</taxon>
    </lineage>
</organism>
<evidence type="ECO:0000256" key="5">
    <source>
        <dbReference type="ARBA" id="ARBA00023128"/>
    </source>
</evidence>
<dbReference type="Pfam" id="PF08628">
    <property type="entry name" value="Nexin_C"/>
    <property type="match status" value="1"/>
</dbReference>
<comment type="subcellular location">
    <subcellularLocation>
        <location evidence="1">Mitochondrion</location>
    </subcellularLocation>
</comment>
<dbReference type="InterPro" id="IPR036796">
    <property type="entry name" value="Ribosomal_uL11_N_sf"/>
</dbReference>
<dbReference type="SUPFAM" id="SSF64268">
    <property type="entry name" value="PX domain"/>
    <property type="match status" value="1"/>
</dbReference>
<keyword evidence="3" id="KW-0809">Transit peptide</keyword>
<accession>A0AA88N4R3</accession>
<feature type="domain" description="Sorting nexin C-terminal" evidence="14">
    <location>
        <begin position="748"/>
        <end position="813"/>
    </location>
</feature>
<sequence>MYRWCLCIALSLGLWCWFSDGGRTLIQLLFCVCCCYSTSLYDTKREHSTQTDEEAKVTENSLQETVEEELVVDSTDGERRQEFQPLECQYPRVKKSLQQVFDCAYTHLILPWYSAPEAREHQPLHQVLSKEFDFVVNRIFERSRDFDICQVLVGSIEILTQYLRNAKQPDRQLLFSSRADEIAILREFSDALLRNLFSISLREQEVNQCVLNEILTVKGLGLLVTWLSDPDNLNQLVVSQLDSVTSKVSVEDLRRLDHEQASLAPQEGKGDGSEGILQETGISASTRIKGRSRGQKFRDGLSRFVDKMKPKGGKKKKKEKIREQDQMSRCMVTPADMSNEENVCSREGSIYSQQDSDREDSDLESYLSDKESMMEFKLSYEMWRVGHWVVAIPHADMVDEDLMFTVHLEENNSPENLQWEIRKSYVDVIHFRNKWQDSTNLPTILELEDSEVNDEVKEQVRLSVQHFLQELVSDDVIGNTEPVFQFFCPLDKLLNEEEDQGGVWELLSGLAYFLTPGQDEEENSSPQTEAPKEIIMPSPQPALSPENSDASTQKNNDVAGSSLPAIVISHCDPPPELHEDAEAEKEPQPAVTSDSSSIESCSQDKMEDSDNSSTSHFKMIKEASLSKSQESLVSTKASSEEDLIESDSVSPLSHNDGLQGESCESPSLFNVSTRENKKEKKGFRRLDGAIKAKGKEQSDNKARGDDSQCQKGQGNVEQLEATKAIFELLKEISGNSILLNIIETISKAVMPLVKKKVNSFLNKLNSTEEQMAAYINTLREKLWPEFPPAAPPPPPPRSDEEKNETRERAHNLINSRCLKYHILKKSDVEYVFNLFQKSEENKTLVYMLLSFLLNKCFPDDHSLLVRAAAIQKITSCSSGPAGGGLLTEHRTRSVQHVCALNDAADGVKVRAKVTVNGFSVDSEADLRLFRHIRMSKISKAAKAVKKLDAGNVIRAIVRSGQAAPGPPLGPILGQRGIPIGQFCKDFNEKTKELKEGIPLPIKIHVKPDRTYDLKIGQPTVSYFLKQAAGIAKGASKTGHETAGMVSVRAVYEIAQVKAQDECFKMTNASLETVVKSIIGSARSLGIQVVHDLSADEYKVFLEQREEQLKADAAAAAAAAAAEASAGKKK</sequence>
<feature type="compositionally biased region" description="Polar residues" evidence="10">
    <location>
        <begin position="662"/>
        <end position="673"/>
    </location>
</feature>
<dbReference type="SUPFAM" id="SSF54747">
    <property type="entry name" value="Ribosomal L11/L12e N-terminal domain"/>
    <property type="match status" value="1"/>
</dbReference>
<feature type="region of interest" description="Disordered" evidence="10">
    <location>
        <begin position="784"/>
        <end position="807"/>
    </location>
</feature>
<dbReference type="InterPro" id="IPR036769">
    <property type="entry name" value="Ribosomal_uL11_C_sf"/>
</dbReference>
<evidence type="ECO:0000256" key="3">
    <source>
        <dbReference type="ARBA" id="ARBA00022946"/>
    </source>
</evidence>
<comment type="caution">
    <text evidence="15">The sequence shown here is derived from an EMBL/GenBank/DDBJ whole genome shotgun (WGS) entry which is preliminary data.</text>
</comment>
<dbReference type="GO" id="GO:1990904">
    <property type="term" value="C:ribonucleoprotein complex"/>
    <property type="evidence" value="ECO:0007669"/>
    <property type="project" value="UniProtKB-KW"/>
</dbReference>
<dbReference type="Proteomes" id="UP001187415">
    <property type="component" value="Unassembled WGS sequence"/>
</dbReference>
<dbReference type="GO" id="GO:0035091">
    <property type="term" value="F:phosphatidylinositol binding"/>
    <property type="evidence" value="ECO:0007669"/>
    <property type="project" value="InterPro"/>
</dbReference>
<evidence type="ECO:0000256" key="2">
    <source>
        <dbReference type="ARBA" id="ARBA00010537"/>
    </source>
</evidence>
<evidence type="ECO:0000256" key="7">
    <source>
        <dbReference type="ARBA" id="ARBA00040104"/>
    </source>
</evidence>
<dbReference type="PANTHER" id="PTHR22775:SF48">
    <property type="entry name" value="SORTING NEXIN-25"/>
    <property type="match status" value="1"/>
</dbReference>
<dbReference type="HAMAP" id="MF_00736">
    <property type="entry name" value="Ribosomal_uL11"/>
    <property type="match status" value="1"/>
</dbReference>
<comment type="similarity">
    <text evidence="2 9">Belongs to the universal ribosomal protein uL11 family.</text>
</comment>
<dbReference type="GO" id="GO:0005743">
    <property type="term" value="C:mitochondrial inner membrane"/>
    <property type="evidence" value="ECO:0007669"/>
    <property type="project" value="UniProtKB-ARBA"/>
</dbReference>
<protein>
    <recommendedName>
        <fullName evidence="7">Large ribosomal subunit protein uL11m</fullName>
    </recommendedName>
    <alternativeName>
        <fullName evidence="8">39S ribosomal protein L11, mitochondrial</fullName>
    </alternativeName>
</protein>
<feature type="compositionally biased region" description="Basic and acidic residues" evidence="10">
    <location>
        <begin position="573"/>
        <end position="587"/>
    </location>
</feature>
<evidence type="ECO:0000259" key="12">
    <source>
        <dbReference type="Pfam" id="PF00298"/>
    </source>
</evidence>
<evidence type="ECO:0000256" key="6">
    <source>
        <dbReference type="ARBA" id="ARBA00023274"/>
    </source>
</evidence>